<dbReference type="InterPro" id="IPR029151">
    <property type="entry name" value="Sensor-like_sf"/>
</dbReference>
<name>A0ABV7AWJ1_9GAMM</name>
<dbReference type="Gene3D" id="3.30.70.270">
    <property type="match status" value="1"/>
</dbReference>
<dbReference type="EC" id="2.7.7.65" evidence="2"/>
<keyword evidence="9" id="KW-0808">Transferase</keyword>
<reference evidence="10" key="1">
    <citation type="journal article" date="2019" name="Int. J. Syst. Evol. Microbiol.">
        <title>The Global Catalogue of Microorganisms (GCM) 10K type strain sequencing project: providing services to taxonomists for standard genome sequencing and annotation.</title>
        <authorList>
            <consortium name="The Broad Institute Genomics Platform"/>
            <consortium name="The Broad Institute Genome Sequencing Center for Infectious Disease"/>
            <person name="Wu L."/>
            <person name="Ma J."/>
        </authorList>
    </citation>
    <scope>NUCLEOTIDE SEQUENCE [LARGE SCALE GENOMIC DNA]</scope>
    <source>
        <strain evidence="10">KCTC 62195</strain>
    </source>
</reference>
<keyword evidence="3" id="KW-1003">Cell membrane</keyword>
<evidence type="ECO:0000256" key="6">
    <source>
        <dbReference type="ARBA" id="ARBA00023136"/>
    </source>
</evidence>
<dbReference type="CDD" id="cd18773">
    <property type="entry name" value="PDC1_HK_sensor"/>
    <property type="match status" value="1"/>
</dbReference>
<dbReference type="RefSeq" id="WP_377815539.1">
    <property type="nucleotide sequence ID" value="NZ_JBHRSJ010000034.1"/>
</dbReference>
<evidence type="ECO:0000256" key="2">
    <source>
        <dbReference type="ARBA" id="ARBA00012528"/>
    </source>
</evidence>
<dbReference type="PROSITE" id="PS50887">
    <property type="entry name" value="GGDEF"/>
    <property type="match status" value="1"/>
</dbReference>
<dbReference type="InterPro" id="IPR050469">
    <property type="entry name" value="Diguanylate_Cyclase"/>
</dbReference>
<evidence type="ECO:0000256" key="3">
    <source>
        <dbReference type="ARBA" id="ARBA00022475"/>
    </source>
</evidence>
<keyword evidence="4" id="KW-0812">Transmembrane</keyword>
<dbReference type="Pfam" id="PF02743">
    <property type="entry name" value="dCache_1"/>
    <property type="match status" value="1"/>
</dbReference>
<accession>A0ABV7AWJ1</accession>
<evidence type="ECO:0000256" key="4">
    <source>
        <dbReference type="ARBA" id="ARBA00022692"/>
    </source>
</evidence>
<comment type="catalytic activity">
    <reaction evidence="7">
        <text>2 GTP = 3',3'-c-di-GMP + 2 diphosphate</text>
        <dbReference type="Rhea" id="RHEA:24898"/>
        <dbReference type="ChEBI" id="CHEBI:33019"/>
        <dbReference type="ChEBI" id="CHEBI:37565"/>
        <dbReference type="ChEBI" id="CHEBI:58805"/>
        <dbReference type="EC" id="2.7.7.65"/>
    </reaction>
</comment>
<sequence length="522" mass="59169">MPPTQIDLRRLILLLTLAVALLLSANGFYASYRTQREQLIQQTQEANRVYAAKLGQGIEQLLDSIHLQLGYSATLLPKWMDQPERLQEETERLLRQSRIFNAIFVVRNDGLVLAGSPESLGLLNQTLRTNGALEALQKHRFLISAPYISARNNLVVFISQPILDHYGRYLGYVGGSIYLQQQNVLHRLLGEHFYQDSSYLYVVDRDRRLIYHKDPLRIGDTVVGNPAVERVIAGEMGTLQLTNSDGIEMLAGFAPVPTAGWGIVAQRPLAVTEQELNRLMLDNLRQALPLLLLSLIGIWWLSQRISRPLWQLARSAQQWGTDESLEQVRNIKTWYFEANQLKRAVLSSLALMHQRLGRLSQESLTDPLTGLRNRRGMHQQLDSWREHRQPFAAVALDIDHFKRVNDQYGHEFGDRVLQNLARLMANGSRPSDLLCRTGGEEFLMLLPNADLETARQVAERVRCSMAETRHGECSAITLSAGVAHWPETAEDVEEVLKRADEALYQAKNEGRNRVVVSEAAYA</sequence>
<dbReference type="CDD" id="cd18774">
    <property type="entry name" value="PDC2_HK_sensor"/>
    <property type="match status" value="1"/>
</dbReference>
<evidence type="ECO:0000259" key="8">
    <source>
        <dbReference type="PROSITE" id="PS50887"/>
    </source>
</evidence>
<keyword evidence="6" id="KW-0472">Membrane</keyword>
<comment type="subcellular location">
    <subcellularLocation>
        <location evidence="1">Cell membrane</location>
        <topology evidence="1">Multi-pass membrane protein</topology>
    </subcellularLocation>
</comment>
<keyword evidence="5" id="KW-1133">Transmembrane helix</keyword>
<evidence type="ECO:0000256" key="7">
    <source>
        <dbReference type="ARBA" id="ARBA00034247"/>
    </source>
</evidence>
<dbReference type="NCBIfam" id="TIGR00254">
    <property type="entry name" value="GGDEF"/>
    <property type="match status" value="1"/>
</dbReference>
<protein>
    <recommendedName>
        <fullName evidence="2">diguanylate cyclase</fullName>
        <ecNumber evidence="2">2.7.7.65</ecNumber>
    </recommendedName>
</protein>
<dbReference type="GO" id="GO:0052621">
    <property type="term" value="F:diguanylate cyclase activity"/>
    <property type="evidence" value="ECO:0007669"/>
    <property type="project" value="UniProtKB-EC"/>
</dbReference>
<keyword evidence="9" id="KW-0548">Nucleotidyltransferase</keyword>
<evidence type="ECO:0000256" key="5">
    <source>
        <dbReference type="ARBA" id="ARBA00022989"/>
    </source>
</evidence>
<dbReference type="EMBL" id="JBHRSJ010000034">
    <property type="protein sequence ID" value="MFC2973715.1"/>
    <property type="molecule type" value="Genomic_DNA"/>
</dbReference>
<dbReference type="Gene3D" id="3.30.450.20">
    <property type="entry name" value="PAS domain"/>
    <property type="match status" value="1"/>
</dbReference>
<proteinExistence type="predicted"/>
<dbReference type="Pfam" id="PF00990">
    <property type="entry name" value="GGDEF"/>
    <property type="match status" value="1"/>
</dbReference>
<dbReference type="PANTHER" id="PTHR45138:SF9">
    <property type="entry name" value="DIGUANYLATE CYCLASE DGCM-RELATED"/>
    <property type="match status" value="1"/>
</dbReference>
<gene>
    <name evidence="9" type="ORF">ACFOJE_16040</name>
</gene>
<feature type="domain" description="GGDEF" evidence="8">
    <location>
        <begin position="389"/>
        <end position="519"/>
    </location>
</feature>
<dbReference type="SUPFAM" id="SSF55073">
    <property type="entry name" value="Nucleotide cyclase"/>
    <property type="match status" value="1"/>
</dbReference>
<dbReference type="SMART" id="SM00267">
    <property type="entry name" value="GGDEF"/>
    <property type="match status" value="1"/>
</dbReference>
<dbReference type="InterPro" id="IPR029787">
    <property type="entry name" value="Nucleotide_cyclase"/>
</dbReference>
<dbReference type="PANTHER" id="PTHR45138">
    <property type="entry name" value="REGULATORY COMPONENTS OF SENSORY TRANSDUCTION SYSTEM"/>
    <property type="match status" value="1"/>
</dbReference>
<evidence type="ECO:0000256" key="1">
    <source>
        <dbReference type="ARBA" id="ARBA00004651"/>
    </source>
</evidence>
<dbReference type="SUPFAM" id="SSF103190">
    <property type="entry name" value="Sensory domain-like"/>
    <property type="match status" value="2"/>
</dbReference>
<organism evidence="9 10">
    <name type="scientific">Azotobacter bryophylli</name>
    <dbReference type="NCBI Taxonomy" id="1986537"/>
    <lineage>
        <taxon>Bacteria</taxon>
        <taxon>Pseudomonadati</taxon>
        <taxon>Pseudomonadota</taxon>
        <taxon>Gammaproteobacteria</taxon>
        <taxon>Pseudomonadales</taxon>
        <taxon>Pseudomonadaceae</taxon>
        <taxon>Azotobacter</taxon>
    </lineage>
</organism>
<dbReference type="InterPro" id="IPR000160">
    <property type="entry name" value="GGDEF_dom"/>
</dbReference>
<dbReference type="CDD" id="cd01949">
    <property type="entry name" value="GGDEF"/>
    <property type="match status" value="1"/>
</dbReference>
<dbReference type="InterPro" id="IPR043128">
    <property type="entry name" value="Rev_trsase/Diguanyl_cyclase"/>
</dbReference>
<keyword evidence="10" id="KW-1185">Reference proteome</keyword>
<dbReference type="Proteomes" id="UP001595457">
    <property type="component" value="Unassembled WGS sequence"/>
</dbReference>
<comment type="caution">
    <text evidence="9">The sequence shown here is derived from an EMBL/GenBank/DDBJ whole genome shotgun (WGS) entry which is preliminary data.</text>
</comment>
<dbReference type="InterPro" id="IPR033479">
    <property type="entry name" value="dCache_1"/>
</dbReference>
<evidence type="ECO:0000313" key="9">
    <source>
        <dbReference type="EMBL" id="MFC2973715.1"/>
    </source>
</evidence>
<evidence type="ECO:0000313" key="10">
    <source>
        <dbReference type="Proteomes" id="UP001595457"/>
    </source>
</evidence>